<evidence type="ECO:0000256" key="4">
    <source>
        <dbReference type="SAM" id="MobiDB-lite"/>
    </source>
</evidence>
<gene>
    <name evidence="6" type="ORF">ATOP_14100</name>
</gene>
<dbReference type="EMBL" id="BQKC01000001">
    <property type="protein sequence ID" value="GJM55755.1"/>
    <property type="molecule type" value="Genomic_DNA"/>
</dbReference>
<name>A0AAV5B722_9ACTN</name>
<evidence type="ECO:0000313" key="6">
    <source>
        <dbReference type="EMBL" id="GJM55755.1"/>
    </source>
</evidence>
<dbReference type="PROSITE" id="PS50995">
    <property type="entry name" value="HTH_MARR_2"/>
    <property type="match status" value="1"/>
</dbReference>
<dbReference type="InterPro" id="IPR039422">
    <property type="entry name" value="MarR/SlyA-like"/>
</dbReference>
<dbReference type="PANTHER" id="PTHR33164:SF103">
    <property type="entry name" value="REGULATORY PROTEIN MARR"/>
    <property type="match status" value="1"/>
</dbReference>
<dbReference type="InterPro" id="IPR036388">
    <property type="entry name" value="WH-like_DNA-bd_sf"/>
</dbReference>
<evidence type="ECO:0000256" key="2">
    <source>
        <dbReference type="ARBA" id="ARBA00023125"/>
    </source>
</evidence>
<keyword evidence="2" id="KW-0238">DNA-binding</keyword>
<dbReference type="Pfam" id="PF12802">
    <property type="entry name" value="MarR_2"/>
    <property type="match status" value="1"/>
</dbReference>
<accession>A0AAV5B722</accession>
<evidence type="ECO:0000313" key="7">
    <source>
        <dbReference type="Proteomes" id="UP001055025"/>
    </source>
</evidence>
<dbReference type="Gene3D" id="1.10.10.10">
    <property type="entry name" value="Winged helix-like DNA-binding domain superfamily/Winged helix DNA-binding domain"/>
    <property type="match status" value="1"/>
</dbReference>
<dbReference type="InterPro" id="IPR036390">
    <property type="entry name" value="WH_DNA-bd_sf"/>
</dbReference>
<evidence type="ECO:0000256" key="3">
    <source>
        <dbReference type="ARBA" id="ARBA00023163"/>
    </source>
</evidence>
<dbReference type="AlphaFoldDB" id="A0AAV5B722"/>
<reference evidence="6" key="1">
    <citation type="journal article" date="2022" name="Int. J. Syst. Evol. Microbiol.">
        <title>Granulimonas faecalis gen. nov., sp. nov., and Leptogranulimonas caecicola gen. nov., sp. nov., novel lactate-producing Atopobiaceae bacteria isolated from mouse intestines, and an emended description of the family Atopobiaceae.</title>
        <authorList>
            <person name="Morinaga K."/>
            <person name="Kusada H."/>
            <person name="Sakamoto S."/>
            <person name="Murakami T."/>
            <person name="Toyoda A."/>
            <person name="Mori H."/>
            <person name="Meng X.Y."/>
            <person name="Takashino M."/>
            <person name="Murotomi K."/>
            <person name="Tamaki H."/>
        </authorList>
    </citation>
    <scope>NUCLEOTIDE SEQUENCE</scope>
    <source>
        <strain evidence="6">OPF53</strain>
    </source>
</reference>
<sequence length="184" mass="19935">MYDNKELMHRFAKVGRMAMGGRGRHGHHGPEGPRHCCHRGPEGPAPEGGHHGPHGRCHGRGPSGPMSPMRGQGRILAALADRDGLTTRDLVELLDVRPSSLNESLGRLEARGLVGRSQSQADGRQVEVRITDAGRELAQAMAERDPSSMFDCLTDEEREQLGALLDKVIASVKEARTDPERGTA</sequence>
<proteinExistence type="predicted"/>
<dbReference type="InterPro" id="IPR023187">
    <property type="entry name" value="Tscrpt_reg_MarR-type_CS"/>
</dbReference>
<dbReference type="GO" id="GO:0003700">
    <property type="term" value="F:DNA-binding transcription factor activity"/>
    <property type="evidence" value="ECO:0007669"/>
    <property type="project" value="InterPro"/>
</dbReference>
<keyword evidence="7" id="KW-1185">Reference proteome</keyword>
<organism evidence="6 7">
    <name type="scientific">Granulimonas faecalis</name>
    <dbReference type="NCBI Taxonomy" id="2894155"/>
    <lineage>
        <taxon>Bacteria</taxon>
        <taxon>Bacillati</taxon>
        <taxon>Actinomycetota</taxon>
        <taxon>Coriobacteriia</taxon>
        <taxon>Coriobacteriales</taxon>
        <taxon>Kribbibacteriaceae</taxon>
        <taxon>Granulimonas</taxon>
    </lineage>
</organism>
<keyword evidence="1" id="KW-0805">Transcription regulation</keyword>
<dbReference type="SMART" id="SM00347">
    <property type="entry name" value="HTH_MARR"/>
    <property type="match status" value="1"/>
</dbReference>
<dbReference type="PRINTS" id="PR00598">
    <property type="entry name" value="HTHMARR"/>
</dbReference>
<dbReference type="Proteomes" id="UP001055025">
    <property type="component" value="Unassembled WGS sequence"/>
</dbReference>
<protein>
    <recommendedName>
        <fullName evidence="5">HTH marR-type domain-containing protein</fullName>
    </recommendedName>
</protein>
<dbReference type="SUPFAM" id="SSF46785">
    <property type="entry name" value="Winged helix' DNA-binding domain"/>
    <property type="match status" value="1"/>
</dbReference>
<dbReference type="GO" id="GO:0006950">
    <property type="term" value="P:response to stress"/>
    <property type="evidence" value="ECO:0007669"/>
    <property type="project" value="TreeGrafter"/>
</dbReference>
<dbReference type="PANTHER" id="PTHR33164">
    <property type="entry name" value="TRANSCRIPTIONAL REGULATOR, MARR FAMILY"/>
    <property type="match status" value="1"/>
</dbReference>
<evidence type="ECO:0000256" key="1">
    <source>
        <dbReference type="ARBA" id="ARBA00023015"/>
    </source>
</evidence>
<dbReference type="GO" id="GO:0003677">
    <property type="term" value="F:DNA binding"/>
    <property type="evidence" value="ECO:0007669"/>
    <property type="project" value="UniProtKB-KW"/>
</dbReference>
<dbReference type="CDD" id="cd00090">
    <property type="entry name" value="HTH_ARSR"/>
    <property type="match status" value="1"/>
</dbReference>
<dbReference type="InterPro" id="IPR000835">
    <property type="entry name" value="HTH_MarR-typ"/>
</dbReference>
<evidence type="ECO:0000259" key="5">
    <source>
        <dbReference type="PROSITE" id="PS50995"/>
    </source>
</evidence>
<feature type="domain" description="HTH marR-type" evidence="5">
    <location>
        <begin position="4"/>
        <end position="170"/>
    </location>
</feature>
<dbReference type="RefSeq" id="WP_204407027.1">
    <property type="nucleotide sequence ID" value="NZ_BQKC01000001.1"/>
</dbReference>
<keyword evidence="3" id="KW-0804">Transcription</keyword>
<feature type="region of interest" description="Disordered" evidence="4">
    <location>
        <begin position="21"/>
        <end position="67"/>
    </location>
</feature>
<comment type="caution">
    <text evidence="6">The sequence shown here is derived from an EMBL/GenBank/DDBJ whole genome shotgun (WGS) entry which is preliminary data.</text>
</comment>
<dbReference type="PROSITE" id="PS01117">
    <property type="entry name" value="HTH_MARR_1"/>
    <property type="match status" value="1"/>
</dbReference>
<dbReference type="InterPro" id="IPR011991">
    <property type="entry name" value="ArsR-like_HTH"/>
</dbReference>